<organism evidence="1 2">
    <name type="scientific">Candidatus Roizmanbacteria bacterium CG_4_10_14_0_2_um_filter_36_9</name>
    <dbReference type="NCBI Taxonomy" id="1974823"/>
    <lineage>
        <taxon>Bacteria</taxon>
        <taxon>Candidatus Roizmaniibacteriota</taxon>
    </lineage>
</organism>
<gene>
    <name evidence="1" type="ORF">COY14_03790</name>
</gene>
<comment type="caution">
    <text evidence="1">The sequence shown here is derived from an EMBL/GenBank/DDBJ whole genome shotgun (WGS) entry which is preliminary data.</text>
</comment>
<name>A0A2M7U3H9_9BACT</name>
<dbReference type="Proteomes" id="UP000230027">
    <property type="component" value="Unassembled WGS sequence"/>
</dbReference>
<proteinExistence type="predicted"/>
<dbReference type="EMBL" id="PFOD01000069">
    <property type="protein sequence ID" value="PIZ64834.1"/>
    <property type="molecule type" value="Genomic_DNA"/>
</dbReference>
<reference evidence="2" key="1">
    <citation type="submission" date="2017-09" db="EMBL/GenBank/DDBJ databases">
        <title>Depth-based differentiation of microbial function through sediment-hosted aquifers and enrichment of novel symbionts in the deep terrestrial subsurface.</title>
        <authorList>
            <person name="Probst A.J."/>
            <person name="Ladd B."/>
            <person name="Jarett J.K."/>
            <person name="Geller-Mcgrath D.E."/>
            <person name="Sieber C.M.K."/>
            <person name="Emerson J.B."/>
            <person name="Anantharaman K."/>
            <person name="Thomas B.C."/>
            <person name="Malmstrom R."/>
            <person name="Stieglmeier M."/>
            <person name="Klingl A."/>
            <person name="Woyke T."/>
            <person name="Ryan C.M."/>
            <person name="Banfield J.F."/>
        </authorList>
    </citation>
    <scope>NUCLEOTIDE SEQUENCE [LARGE SCALE GENOMIC DNA]</scope>
</reference>
<evidence type="ECO:0000313" key="1">
    <source>
        <dbReference type="EMBL" id="PIZ64834.1"/>
    </source>
</evidence>
<dbReference type="AlphaFoldDB" id="A0A2M7U3H9"/>
<accession>A0A2M7U3H9</accession>
<sequence length="63" mass="7431">MRFMHFISILIFTILIGLPSKITHAQEQYNKEYIYSYDVDIKVEESGKILVAENIIYDFGNEQ</sequence>
<protein>
    <submittedName>
        <fullName evidence="1">Uncharacterized protein</fullName>
    </submittedName>
</protein>
<evidence type="ECO:0000313" key="2">
    <source>
        <dbReference type="Proteomes" id="UP000230027"/>
    </source>
</evidence>